<comment type="caution">
    <text evidence="4">The sequence shown here is derived from an EMBL/GenBank/DDBJ whole genome shotgun (WGS) entry which is preliminary data.</text>
</comment>
<dbReference type="RefSeq" id="WP_345264619.1">
    <property type="nucleotide sequence ID" value="NZ_BAABHB010000002.1"/>
</dbReference>
<dbReference type="InterPro" id="IPR032341">
    <property type="entry name" value="MITD1_C"/>
</dbReference>
<dbReference type="Gene3D" id="3.30.870.30">
    <property type="entry name" value="MITD, C-terminal phospholipase D-like domain"/>
    <property type="match status" value="1"/>
</dbReference>
<accession>A0ABP8K1A2</accession>
<reference evidence="5" key="1">
    <citation type="journal article" date="2019" name="Int. J. Syst. Evol. Microbiol.">
        <title>The Global Catalogue of Microorganisms (GCM) 10K type strain sequencing project: providing services to taxonomists for standard genome sequencing and annotation.</title>
        <authorList>
            <consortium name="The Broad Institute Genomics Platform"/>
            <consortium name="The Broad Institute Genome Sequencing Center for Infectious Disease"/>
            <person name="Wu L."/>
            <person name="Ma J."/>
        </authorList>
    </citation>
    <scope>NUCLEOTIDE SEQUENCE [LARGE SCALE GENOMIC DNA]</scope>
    <source>
        <strain evidence="5">JCM 17925</strain>
    </source>
</reference>
<proteinExistence type="predicted"/>
<feature type="domain" description="MITD1 C-terminal phospholipase D-like" evidence="2">
    <location>
        <begin position="529"/>
        <end position="675"/>
    </location>
</feature>
<evidence type="ECO:0000256" key="1">
    <source>
        <dbReference type="SAM" id="MobiDB-lite"/>
    </source>
</evidence>
<evidence type="ECO:0000313" key="5">
    <source>
        <dbReference type="Proteomes" id="UP001500936"/>
    </source>
</evidence>
<dbReference type="Proteomes" id="UP001500936">
    <property type="component" value="Unassembled WGS sequence"/>
</dbReference>
<dbReference type="InterPro" id="IPR038113">
    <property type="entry name" value="MITD1_C_sf"/>
</dbReference>
<evidence type="ECO:0000313" key="4">
    <source>
        <dbReference type="EMBL" id="GAA4399010.1"/>
    </source>
</evidence>
<feature type="domain" description="BREX system Lon protease-like BrxL N-terminal" evidence="3">
    <location>
        <begin position="10"/>
        <end position="141"/>
    </location>
</feature>
<evidence type="ECO:0000259" key="3">
    <source>
        <dbReference type="Pfam" id="PF20442"/>
    </source>
</evidence>
<gene>
    <name evidence="4" type="primary">brxL</name>
    <name evidence="4" type="ORF">GCM10023187_10270</name>
</gene>
<name>A0ABP8K1A2_9BACT</name>
<dbReference type="NCBIfam" id="TIGR02688">
    <property type="entry name" value="BREX system Lon protease-like protein BrxL"/>
    <property type="match status" value="1"/>
</dbReference>
<dbReference type="Pfam" id="PF13337">
    <property type="entry name" value="BrxL_ATPase"/>
    <property type="match status" value="1"/>
</dbReference>
<feature type="region of interest" description="Disordered" evidence="1">
    <location>
        <begin position="488"/>
        <end position="507"/>
    </location>
</feature>
<dbReference type="Pfam" id="PF16565">
    <property type="entry name" value="MIT_C"/>
    <property type="match status" value="1"/>
</dbReference>
<dbReference type="Pfam" id="PF20442">
    <property type="entry name" value="BrxL_N"/>
    <property type="match status" value="1"/>
</dbReference>
<organism evidence="4 5">
    <name type="scientific">Nibrella viscosa</name>
    <dbReference type="NCBI Taxonomy" id="1084524"/>
    <lineage>
        <taxon>Bacteria</taxon>
        <taxon>Pseudomonadati</taxon>
        <taxon>Bacteroidota</taxon>
        <taxon>Cytophagia</taxon>
        <taxon>Cytophagales</taxon>
        <taxon>Spirosomataceae</taxon>
        <taxon>Nibrella</taxon>
    </lineage>
</organism>
<dbReference type="EMBL" id="BAABHB010000002">
    <property type="protein sequence ID" value="GAA4399010.1"/>
    <property type="molecule type" value="Genomic_DNA"/>
</dbReference>
<dbReference type="InterPro" id="IPR046838">
    <property type="entry name" value="BrxL_N"/>
</dbReference>
<dbReference type="InterPro" id="IPR014061">
    <property type="entry name" value="BrxL-like"/>
</dbReference>
<sequence length="679" mass="77825">MDYSNKVKTFFGGKVVRKDLTAQVKGSAVVPTYVLEYLLGQYCASDDDATVAEGIERIRDILKSNFVHRSDAEYVKSLVRERGQHRIIDKISVLLNDKQNQYEADFANLMIRDVPIADRIVTQHRKLLSGAGVWCIIDLTYDHARDAKVRWGIETVKPIQVSGIDLEEYINARAYFSTEEWLDLLMHSVGYEPSHFSRRDKLIQLSRLIPFVENNYNFIELGPKGTGKSHVFSELSPHGVLVSGGDVSKATLFVNNSTKQLGLLGFWDVVALDEFEQEKNSRTTDADLVKILQNYMANQSFNRGNETIMATASMAFVGNTKHTVPYMLKNSHLFESIPQTYLKGAFLDRMHLYIPGWEVRILKENVFSRGHGFIVDYLAEILRELRRFDYSELLTPYADLDATLTQRDKLAIRKTFSGLAKLLYPHRQFTPEEAEELIEFAVEGRRRVKEQLYRIDETFAQQPAQFRYIFKPTGQEKDVETLEKLNLNGSTPEGGAGESGSESGAIAGAEPAKPTLFIGDREFKENQTGVSYRKLFGDYLRGATQITLIDPYIRSHHQFRQLMEFCVLLHELKPLEQEIELEVQTWIDTDKEKDPQKELEKTQAIFDQITESVAELGIRLTVQFDASIHDRFIYTSNGWKIRLGMGLDIYQKPDLYDVANVLPEKRKCRKKFEISYGRL</sequence>
<evidence type="ECO:0000259" key="2">
    <source>
        <dbReference type="Pfam" id="PF16565"/>
    </source>
</evidence>
<keyword evidence="5" id="KW-1185">Reference proteome</keyword>
<protein>
    <submittedName>
        <fullName evidence="4">BREX system Lon protease-like protein BrxL</fullName>
    </submittedName>
</protein>